<dbReference type="GO" id="GO:0006096">
    <property type="term" value="P:glycolytic process"/>
    <property type="evidence" value="ECO:0007669"/>
    <property type="project" value="UniProtKB-UniPathway"/>
</dbReference>
<feature type="binding site" evidence="14">
    <location>
        <position position="130"/>
    </location>
    <ligand>
        <name>Zn(2+)</name>
        <dbReference type="ChEBI" id="CHEBI:29105"/>
        <label>2</label>
    </ligand>
</feature>
<keyword evidence="7 14" id="KW-0479">Metal-binding</keyword>
<dbReference type="RefSeq" id="WP_152350951.1">
    <property type="nucleotide sequence ID" value="NZ_WBSN01000018.1"/>
</dbReference>
<evidence type="ECO:0000256" key="4">
    <source>
        <dbReference type="ARBA" id="ARBA00005812"/>
    </source>
</evidence>
<dbReference type="InterPro" id="IPR013785">
    <property type="entry name" value="Aldolase_TIM"/>
</dbReference>
<evidence type="ECO:0000256" key="13">
    <source>
        <dbReference type="PIRSR" id="PIRSR001359-2"/>
    </source>
</evidence>
<dbReference type="GO" id="GO:0005829">
    <property type="term" value="C:cytosol"/>
    <property type="evidence" value="ECO:0007669"/>
    <property type="project" value="TreeGrafter"/>
</dbReference>
<feature type="binding site" evidence="14">
    <location>
        <position position="240"/>
    </location>
    <ligand>
        <name>Zn(2+)</name>
        <dbReference type="ChEBI" id="CHEBI:29105"/>
        <label>1</label>
        <note>catalytic</note>
    </ligand>
</feature>
<feature type="binding site" evidence="14">
    <location>
        <position position="95"/>
    </location>
    <ligand>
        <name>Zn(2+)</name>
        <dbReference type="ChEBI" id="CHEBI:29105"/>
        <label>1</label>
        <note>catalytic</note>
    </ligand>
</feature>
<gene>
    <name evidence="15" type="ORF">GFD22_09385</name>
</gene>
<dbReference type="Gene3D" id="3.20.20.70">
    <property type="entry name" value="Aldolase class I"/>
    <property type="match status" value="1"/>
</dbReference>
<protein>
    <recommendedName>
        <fullName evidence="6">Fructose-bisphosphate aldolase</fullName>
        <ecNumber evidence="5">4.1.2.13</ecNumber>
    </recommendedName>
    <alternativeName>
        <fullName evidence="11">Fructose-1,6-bisphosphate aldolase</fullName>
    </alternativeName>
</protein>
<keyword evidence="10" id="KW-0456">Lyase</keyword>
<sequence length="341" mass="36890">MAFTMTTETLKGLLKEAHENGYAYPAINVSNLDTGIAAMAGLEQARSAGFIQISIGAAKQASPVNDPVEGSIVLGRVLRDLRKSQHVPIAIHTDHCHADVVDTWLVPLLKELKVLKDAGEEQIFDSFMFDGSHDEIHDNVATIRRLLPLVRDVDGLLEVEAGGKWGGMEDGVADKAVFSTPEDVKEIQRTFEDAGLTADDYLLAVAFGNAHGTAVVPDLHPELLSEIAEKTGERNLYVFHGGSGSPDDDVRAAVANGVVKMNVDTDTQYAYTAGVDGFFVEADGVQRSHREGKKFFDPRHWNAAGRKSMTEKVVEVAELLGSAGHAQSVEYRSVLDPVTAR</sequence>
<evidence type="ECO:0000313" key="16">
    <source>
        <dbReference type="Proteomes" id="UP000469763"/>
    </source>
</evidence>
<evidence type="ECO:0000256" key="7">
    <source>
        <dbReference type="ARBA" id="ARBA00022723"/>
    </source>
</evidence>
<comment type="pathway">
    <text evidence="3">Carbohydrate degradation; glycolysis; D-glyceraldehyde 3-phosphate and glycerone phosphate from D-glucose: step 4/4.</text>
</comment>
<evidence type="ECO:0000256" key="11">
    <source>
        <dbReference type="ARBA" id="ARBA00031804"/>
    </source>
</evidence>
<accession>A0A7K3TJQ0</accession>
<reference evidence="15 16" key="1">
    <citation type="submission" date="2019-10" db="EMBL/GenBank/DDBJ databases">
        <title>Bifidobacterium from non-human primates.</title>
        <authorList>
            <person name="Modesto M."/>
        </authorList>
    </citation>
    <scope>NUCLEOTIDE SEQUENCE [LARGE SCALE GENOMIC DNA]</scope>
    <source>
        <strain evidence="15 16">TREC</strain>
    </source>
</reference>
<dbReference type="PANTHER" id="PTHR30559:SF0">
    <property type="entry name" value="FRUCTOSE-BISPHOSPHATE ALDOLASE"/>
    <property type="match status" value="1"/>
</dbReference>
<dbReference type="Proteomes" id="UP000469763">
    <property type="component" value="Unassembled WGS sequence"/>
</dbReference>
<evidence type="ECO:0000256" key="5">
    <source>
        <dbReference type="ARBA" id="ARBA00013068"/>
    </source>
</evidence>
<comment type="caution">
    <text evidence="15">The sequence shown here is derived from an EMBL/GenBank/DDBJ whole genome shotgun (WGS) entry which is preliminary data.</text>
</comment>
<evidence type="ECO:0000256" key="12">
    <source>
        <dbReference type="PIRSR" id="PIRSR001359-1"/>
    </source>
</evidence>
<feature type="binding site" evidence="14">
    <location>
        <position position="160"/>
    </location>
    <ligand>
        <name>Zn(2+)</name>
        <dbReference type="ChEBI" id="CHEBI:29105"/>
        <label>2</label>
    </ligand>
</feature>
<keyword evidence="8 14" id="KW-0862">Zinc</keyword>
<dbReference type="OrthoDB" id="9803995at2"/>
<dbReference type="PIRSF" id="PIRSF001359">
    <property type="entry name" value="F_bP_aldolase_II"/>
    <property type="match status" value="1"/>
</dbReference>
<dbReference type="AlphaFoldDB" id="A0A7K3TJQ0"/>
<feature type="binding site" evidence="13">
    <location>
        <position position="212"/>
    </location>
    <ligand>
        <name>dihydroxyacetone phosphate</name>
        <dbReference type="ChEBI" id="CHEBI:57642"/>
    </ligand>
</feature>
<evidence type="ECO:0000256" key="6">
    <source>
        <dbReference type="ARBA" id="ARBA00013779"/>
    </source>
</evidence>
<dbReference type="InterPro" id="IPR006411">
    <property type="entry name" value="Fruct_bisP_bact"/>
</dbReference>
<evidence type="ECO:0000256" key="8">
    <source>
        <dbReference type="ARBA" id="ARBA00022833"/>
    </source>
</evidence>
<proteinExistence type="inferred from homology"/>
<evidence type="ECO:0000256" key="14">
    <source>
        <dbReference type="PIRSR" id="PIRSR001359-3"/>
    </source>
</evidence>
<dbReference type="GO" id="GO:0008270">
    <property type="term" value="F:zinc ion binding"/>
    <property type="evidence" value="ECO:0007669"/>
    <property type="project" value="InterPro"/>
</dbReference>
<comment type="catalytic activity">
    <reaction evidence="1">
        <text>beta-D-fructose 1,6-bisphosphate = D-glyceraldehyde 3-phosphate + dihydroxyacetone phosphate</text>
        <dbReference type="Rhea" id="RHEA:14729"/>
        <dbReference type="ChEBI" id="CHEBI:32966"/>
        <dbReference type="ChEBI" id="CHEBI:57642"/>
        <dbReference type="ChEBI" id="CHEBI:59776"/>
        <dbReference type="EC" id="4.1.2.13"/>
    </reaction>
</comment>
<evidence type="ECO:0000256" key="9">
    <source>
        <dbReference type="ARBA" id="ARBA00023152"/>
    </source>
</evidence>
<dbReference type="Pfam" id="PF01116">
    <property type="entry name" value="F_bP_aldolase"/>
    <property type="match status" value="1"/>
</dbReference>
<dbReference type="EMBL" id="WHZY01000018">
    <property type="protein sequence ID" value="NEG79176.1"/>
    <property type="molecule type" value="Genomic_DNA"/>
</dbReference>
<name>A0A7K3TJQ0_9BIFI</name>
<evidence type="ECO:0000256" key="1">
    <source>
        <dbReference type="ARBA" id="ARBA00000441"/>
    </source>
</evidence>
<keyword evidence="16" id="KW-1185">Reference proteome</keyword>
<feature type="binding site" evidence="13">
    <location>
        <begin position="262"/>
        <end position="265"/>
    </location>
    <ligand>
        <name>dihydroxyacetone phosphate</name>
        <dbReference type="ChEBI" id="CHEBI:57642"/>
    </ligand>
</feature>
<feature type="binding site" evidence="14">
    <location>
        <position position="211"/>
    </location>
    <ligand>
        <name>Zn(2+)</name>
        <dbReference type="ChEBI" id="CHEBI:29105"/>
        <label>1</label>
        <note>catalytic</note>
    </ligand>
</feature>
<dbReference type="UniPathway" id="UPA00109">
    <property type="reaction ID" value="UER00183"/>
</dbReference>
<comment type="cofactor">
    <cofactor evidence="14">
        <name>Zn(2+)</name>
        <dbReference type="ChEBI" id="CHEBI:29105"/>
    </cofactor>
    <text evidence="14">Binds 2 Zn(2+) ions per subunit. One is catalytic and the other provides a structural contribution.</text>
</comment>
<keyword evidence="9" id="KW-0324">Glycolysis</keyword>
<dbReference type="InterPro" id="IPR000771">
    <property type="entry name" value="FBA_II"/>
</dbReference>
<evidence type="ECO:0000256" key="3">
    <source>
        <dbReference type="ARBA" id="ARBA00004714"/>
    </source>
</evidence>
<comment type="function">
    <text evidence="2">Catalyzes the aldol condensation of dihydroxyacetone phosphate (DHAP or glycerone-phosphate) with glyceraldehyde 3-phosphate (G3P) to form fructose 1,6-bisphosphate (FBP) in gluconeogenesis and the reverse reaction in glycolysis.</text>
</comment>
<feature type="active site" description="Proton donor" evidence="12">
    <location>
        <position position="94"/>
    </location>
</feature>
<comment type="similarity">
    <text evidence="4">Belongs to the class II fructose-bisphosphate aldolase family.</text>
</comment>
<evidence type="ECO:0000256" key="2">
    <source>
        <dbReference type="ARBA" id="ARBA00002181"/>
    </source>
</evidence>
<feature type="binding site" evidence="13">
    <location>
        <begin position="241"/>
        <end position="243"/>
    </location>
    <ligand>
        <name>dihydroxyacetone phosphate</name>
        <dbReference type="ChEBI" id="CHEBI:57642"/>
    </ligand>
</feature>
<dbReference type="PANTHER" id="PTHR30559">
    <property type="entry name" value="FRUCTOSE-BISPHOSPHATE ALDOLASE CLASS 2"/>
    <property type="match status" value="1"/>
</dbReference>
<dbReference type="SUPFAM" id="SSF51569">
    <property type="entry name" value="Aldolase"/>
    <property type="match status" value="1"/>
</dbReference>
<evidence type="ECO:0000256" key="10">
    <source>
        <dbReference type="ARBA" id="ARBA00023239"/>
    </source>
</evidence>
<dbReference type="EC" id="4.1.2.13" evidence="5"/>
<dbReference type="GO" id="GO:0004332">
    <property type="term" value="F:fructose-bisphosphate aldolase activity"/>
    <property type="evidence" value="ECO:0007669"/>
    <property type="project" value="UniProtKB-EC"/>
</dbReference>
<evidence type="ECO:0000313" key="15">
    <source>
        <dbReference type="EMBL" id="NEG79176.1"/>
    </source>
</evidence>
<organism evidence="15 16">
    <name type="scientific">Bifidobacterium avesanii</name>
    <dbReference type="NCBI Taxonomy" id="1798157"/>
    <lineage>
        <taxon>Bacteria</taxon>
        <taxon>Bacillati</taxon>
        <taxon>Actinomycetota</taxon>
        <taxon>Actinomycetes</taxon>
        <taxon>Bifidobacteriales</taxon>
        <taxon>Bifidobacteriaceae</taxon>
        <taxon>Bifidobacterium</taxon>
    </lineage>
</organism>